<dbReference type="EMBL" id="WBWS01000022">
    <property type="protein sequence ID" value="KAB2764476.1"/>
    <property type="molecule type" value="Genomic_DNA"/>
</dbReference>
<evidence type="ECO:0000313" key="4">
    <source>
        <dbReference type="Proteomes" id="UP000481876"/>
    </source>
</evidence>
<protein>
    <recommendedName>
        <fullName evidence="2">UspA domain-containing protein</fullName>
    </recommendedName>
</protein>
<evidence type="ECO:0000313" key="3">
    <source>
        <dbReference type="EMBL" id="KAB2764476.1"/>
    </source>
</evidence>
<dbReference type="PANTHER" id="PTHR46268:SF22">
    <property type="entry name" value="SENSOR PROTEIN KDPD-RELATED"/>
    <property type="match status" value="1"/>
</dbReference>
<dbReference type="InterPro" id="IPR006016">
    <property type="entry name" value="UspA"/>
</dbReference>
<dbReference type="InterPro" id="IPR006015">
    <property type="entry name" value="Universal_stress_UspA"/>
</dbReference>
<sequence>MIHVIESDDGALEQPETQSLPRAVAHSSTLLREELSAIEGLNSAVVVRRGRPIVEINEIALWDKTDLIVTGISRNEVDGRSLLGSTTTSLLRESGLPVLVVKKKPDDTRDRIVAAIDLSPAASGVFETAVRFFQPESLVVFHAFEPPFKNWVGDKEAYSRQLSKDAVKQIRNLSEQFKHDHGVHNIQIVTFEGDPAR</sequence>
<proteinExistence type="inferred from homology"/>
<accession>A0A6I0D6P0</accession>
<organism evidence="3 4">
    <name type="scientific">Brucella anthropi</name>
    <name type="common">Ochrobactrum anthropi</name>
    <dbReference type="NCBI Taxonomy" id="529"/>
    <lineage>
        <taxon>Bacteria</taxon>
        <taxon>Pseudomonadati</taxon>
        <taxon>Pseudomonadota</taxon>
        <taxon>Alphaproteobacteria</taxon>
        <taxon>Hyphomicrobiales</taxon>
        <taxon>Brucellaceae</taxon>
        <taxon>Brucella/Ochrobactrum group</taxon>
        <taxon>Brucella</taxon>
    </lineage>
</organism>
<dbReference type="Gene3D" id="3.40.50.12370">
    <property type="match status" value="1"/>
</dbReference>
<dbReference type="Pfam" id="PF00582">
    <property type="entry name" value="Usp"/>
    <property type="match status" value="1"/>
</dbReference>
<comment type="caution">
    <text evidence="3">The sequence shown here is derived from an EMBL/GenBank/DDBJ whole genome shotgun (WGS) entry which is preliminary data.</text>
</comment>
<name>A0A6I0D6P0_BRUAN</name>
<dbReference type="PANTHER" id="PTHR46268">
    <property type="entry name" value="STRESS RESPONSE PROTEIN NHAX"/>
    <property type="match status" value="1"/>
</dbReference>
<dbReference type="AlphaFoldDB" id="A0A6I0D6P0"/>
<dbReference type="SUPFAM" id="SSF52402">
    <property type="entry name" value="Adenine nucleotide alpha hydrolases-like"/>
    <property type="match status" value="2"/>
</dbReference>
<dbReference type="Proteomes" id="UP000481876">
    <property type="component" value="Unassembled WGS sequence"/>
</dbReference>
<gene>
    <name evidence="3" type="ORF">F9L04_19350</name>
</gene>
<feature type="domain" description="UspA" evidence="2">
    <location>
        <begin position="3"/>
        <end position="102"/>
    </location>
</feature>
<comment type="similarity">
    <text evidence="1">Belongs to the universal stress protein A family.</text>
</comment>
<evidence type="ECO:0000256" key="1">
    <source>
        <dbReference type="ARBA" id="ARBA00008791"/>
    </source>
</evidence>
<reference evidence="3 4" key="1">
    <citation type="submission" date="2019-09" db="EMBL/GenBank/DDBJ databases">
        <title>Taxonomic organization of the family Brucellaceae based on a phylogenomic approach.</title>
        <authorList>
            <person name="Leclercq S."/>
            <person name="Cloeckaert A."/>
            <person name="Zygmunt M.S."/>
        </authorList>
    </citation>
    <scope>NUCLEOTIDE SEQUENCE [LARGE SCALE GENOMIC DNA]</scope>
    <source>
        <strain evidence="3 4">LMG 3313</strain>
    </source>
</reference>
<evidence type="ECO:0000259" key="2">
    <source>
        <dbReference type="Pfam" id="PF00582"/>
    </source>
</evidence>
<dbReference type="PRINTS" id="PR01438">
    <property type="entry name" value="UNVRSLSTRESS"/>
</dbReference>
<dbReference type="CDD" id="cd00293">
    <property type="entry name" value="USP-like"/>
    <property type="match status" value="1"/>
</dbReference>